<feature type="domain" description="DSBA-like thioredoxin" evidence="1">
    <location>
        <begin position="14"/>
        <end position="216"/>
    </location>
</feature>
<evidence type="ECO:0000259" key="1">
    <source>
        <dbReference type="Pfam" id="PF01323"/>
    </source>
</evidence>
<reference evidence="2" key="1">
    <citation type="submission" date="2020-05" db="EMBL/GenBank/DDBJ databases">
        <title>Mycena genomes resolve the evolution of fungal bioluminescence.</title>
        <authorList>
            <person name="Tsai I.J."/>
        </authorList>
    </citation>
    <scope>NUCLEOTIDE SEQUENCE</scope>
    <source>
        <strain evidence="2">171206Taipei</strain>
    </source>
</reference>
<gene>
    <name evidence="2" type="ORF">MIND_01201900</name>
</gene>
<dbReference type="InterPro" id="IPR036249">
    <property type="entry name" value="Thioredoxin-like_sf"/>
</dbReference>
<dbReference type="OrthoDB" id="1930760at2759"/>
<sequence length="237" mass="26150">MAAPMALKPLSLHVISDSICPFCYMGYKQLNLAMAAAKKENLPLDFKLRFKPFLLDPTLPTDKPLNKREHYDSKFGAANFARMEKQMAARGKTVGINFSYGGNIRQTIDSHRLIEKAFLVGGDEKQRLIIDALFGGYFEKEQDVGDHDFLAECAVQAGVFASKPDAVAFLATDELRDGVQKDITDAKRMGVEGVPFILLNNKYAVSGAQGEETFLQIFRKIAAGEKLAADESSEDTC</sequence>
<keyword evidence="3" id="KW-1185">Reference proteome</keyword>
<dbReference type="EMBL" id="JACAZF010000011">
    <property type="protein sequence ID" value="KAF7293025.1"/>
    <property type="molecule type" value="Genomic_DNA"/>
</dbReference>
<proteinExistence type="predicted"/>
<dbReference type="PANTHER" id="PTHR13887">
    <property type="entry name" value="GLUTATHIONE S-TRANSFERASE KAPPA"/>
    <property type="match status" value="1"/>
</dbReference>
<dbReference type="GeneID" id="59351043"/>
<accession>A0A8H6S6B7</accession>
<evidence type="ECO:0000313" key="3">
    <source>
        <dbReference type="Proteomes" id="UP000636479"/>
    </source>
</evidence>
<dbReference type="SUPFAM" id="SSF52833">
    <property type="entry name" value="Thioredoxin-like"/>
    <property type="match status" value="1"/>
</dbReference>
<dbReference type="Proteomes" id="UP000636479">
    <property type="component" value="Unassembled WGS sequence"/>
</dbReference>
<dbReference type="RefSeq" id="XP_037215453.1">
    <property type="nucleotide sequence ID" value="XM_037368527.1"/>
</dbReference>
<evidence type="ECO:0000313" key="2">
    <source>
        <dbReference type="EMBL" id="KAF7293025.1"/>
    </source>
</evidence>
<dbReference type="CDD" id="cd03024">
    <property type="entry name" value="DsbA_FrnE"/>
    <property type="match status" value="1"/>
</dbReference>
<organism evidence="2 3">
    <name type="scientific">Mycena indigotica</name>
    <dbReference type="NCBI Taxonomy" id="2126181"/>
    <lineage>
        <taxon>Eukaryota</taxon>
        <taxon>Fungi</taxon>
        <taxon>Dikarya</taxon>
        <taxon>Basidiomycota</taxon>
        <taxon>Agaricomycotina</taxon>
        <taxon>Agaricomycetes</taxon>
        <taxon>Agaricomycetidae</taxon>
        <taxon>Agaricales</taxon>
        <taxon>Marasmiineae</taxon>
        <taxon>Mycenaceae</taxon>
        <taxon>Mycena</taxon>
    </lineage>
</organism>
<protein>
    <submittedName>
        <fullName evidence="2">DSBA domain-containing protein</fullName>
    </submittedName>
</protein>
<dbReference type="AlphaFoldDB" id="A0A8H6S6B7"/>
<comment type="caution">
    <text evidence="2">The sequence shown here is derived from an EMBL/GenBank/DDBJ whole genome shotgun (WGS) entry which is preliminary data.</text>
</comment>
<dbReference type="InterPro" id="IPR001853">
    <property type="entry name" value="DSBA-like_thioredoxin_dom"/>
</dbReference>
<name>A0A8H6S6B7_9AGAR</name>
<dbReference type="Pfam" id="PF01323">
    <property type="entry name" value="DSBA"/>
    <property type="match status" value="1"/>
</dbReference>
<dbReference type="PANTHER" id="PTHR13887:SF41">
    <property type="entry name" value="THIOREDOXIN SUPERFAMILY PROTEIN"/>
    <property type="match status" value="1"/>
</dbReference>
<dbReference type="Gene3D" id="3.40.30.10">
    <property type="entry name" value="Glutaredoxin"/>
    <property type="match status" value="1"/>
</dbReference>
<dbReference type="GO" id="GO:0016491">
    <property type="term" value="F:oxidoreductase activity"/>
    <property type="evidence" value="ECO:0007669"/>
    <property type="project" value="InterPro"/>
</dbReference>